<comment type="catalytic activity">
    <reaction evidence="7">
        <text>a peptidoglycan chain = a peptidoglycan chain with N-acetyl-1,6-anhydromuramyl-[peptide] at the reducing end + a peptidoglycan chain with N-acetylglucosamine at the non-reducing end.</text>
        <dbReference type="EC" id="4.2.2.29"/>
    </reaction>
</comment>
<evidence type="ECO:0000313" key="9">
    <source>
        <dbReference type="EMBL" id="MCE7010562.1"/>
    </source>
</evidence>
<comment type="subcellular location">
    <subcellularLocation>
        <location evidence="7">Cell membrane</location>
        <topology evidence="7">Single-pass membrane protein</topology>
    </subcellularLocation>
</comment>
<name>A0ABS8ZSA7_9PSEU</name>
<sequence length="406" mass="43951">MTDGLGLFDNSRSQDRHDDEYDYDDEPRKPRGKKRRSPTFWVVAVVVVAIIAGGAWYGVTQVLGIGGFDDYTGAGETDVVVEVKAGQGTADIGAALKAKDVVASSRAFTSAGEDQPKVKAVQPGFYLMKTKMSGKAAADRIVSKDARVGNLQIRAGTQLDDIKLPGDKTTPGVFTLIANAGRVTMNGKETGPTVEELRKVAETVDLKDLGAPAWAVPFASQVEPKRRLEGLITPGVYDVEPGVSAQELLTKVVKDSATTLDGWGMPKLAEKTGYTPYQVLVMGSLIEREGIAKDFDKISRVIYRRLADNIRLGFDSTINYVLDRPTITTDSSARESQNPYNTYKNFGLTPTPIAATSKAALQAAAKPADGPWVYFVKCEKDGTSCFAETQGQHDQNVRDARARDVY</sequence>
<dbReference type="EMBL" id="JAJVCN010000004">
    <property type="protein sequence ID" value="MCE7010562.1"/>
    <property type="molecule type" value="Genomic_DNA"/>
</dbReference>
<keyword evidence="2 7" id="KW-0812">Transmembrane</keyword>
<evidence type="ECO:0000256" key="4">
    <source>
        <dbReference type="ARBA" id="ARBA00023136"/>
    </source>
</evidence>
<dbReference type="PANTHER" id="PTHR30518">
    <property type="entry name" value="ENDOLYTIC MUREIN TRANSGLYCOSYLASE"/>
    <property type="match status" value="1"/>
</dbReference>
<keyword evidence="5 7" id="KW-0456">Lyase</keyword>
<organism evidence="9 10">
    <name type="scientific">Kibdelosporangium philippinense</name>
    <dbReference type="NCBI Taxonomy" id="211113"/>
    <lineage>
        <taxon>Bacteria</taxon>
        <taxon>Bacillati</taxon>
        <taxon>Actinomycetota</taxon>
        <taxon>Actinomycetes</taxon>
        <taxon>Pseudonocardiales</taxon>
        <taxon>Pseudonocardiaceae</taxon>
        <taxon>Kibdelosporangium</taxon>
    </lineage>
</organism>
<dbReference type="RefSeq" id="WP_233732573.1">
    <property type="nucleotide sequence ID" value="NZ_JAJVCN010000004.1"/>
</dbReference>
<evidence type="ECO:0000256" key="5">
    <source>
        <dbReference type="ARBA" id="ARBA00023239"/>
    </source>
</evidence>
<dbReference type="NCBIfam" id="TIGR00247">
    <property type="entry name" value="endolytic transglycosylase MltG"/>
    <property type="match status" value="1"/>
</dbReference>
<dbReference type="InterPro" id="IPR003770">
    <property type="entry name" value="MLTG-like"/>
</dbReference>
<evidence type="ECO:0000256" key="3">
    <source>
        <dbReference type="ARBA" id="ARBA00022989"/>
    </source>
</evidence>
<keyword evidence="4 7" id="KW-0472">Membrane</keyword>
<comment type="function">
    <text evidence="7">Functions as a peptidoglycan terminase that cleaves nascent peptidoglycan strands endolytically to terminate their elongation.</text>
</comment>
<dbReference type="EC" id="4.2.2.29" evidence="7"/>
<evidence type="ECO:0000256" key="6">
    <source>
        <dbReference type="ARBA" id="ARBA00023316"/>
    </source>
</evidence>
<comment type="caution">
    <text evidence="9">The sequence shown here is derived from an EMBL/GenBank/DDBJ whole genome shotgun (WGS) entry which is preliminary data.</text>
</comment>
<dbReference type="Proteomes" id="UP001521150">
    <property type="component" value="Unassembled WGS sequence"/>
</dbReference>
<accession>A0ABS8ZSA7</accession>
<protein>
    <recommendedName>
        <fullName evidence="7">Endolytic murein transglycosylase</fullName>
        <ecNumber evidence="7">4.2.2.29</ecNumber>
    </recommendedName>
    <alternativeName>
        <fullName evidence="7">Peptidoglycan lytic transglycosylase</fullName>
    </alternativeName>
    <alternativeName>
        <fullName evidence="7">Peptidoglycan polymerization terminase</fullName>
    </alternativeName>
</protein>
<keyword evidence="6 7" id="KW-0961">Cell wall biogenesis/degradation</keyword>
<dbReference type="HAMAP" id="MF_02065">
    <property type="entry name" value="MltG"/>
    <property type="match status" value="1"/>
</dbReference>
<keyword evidence="10" id="KW-1185">Reference proteome</keyword>
<comment type="similarity">
    <text evidence="7">Belongs to the transglycosylase MltG family.</text>
</comment>
<evidence type="ECO:0000256" key="2">
    <source>
        <dbReference type="ARBA" id="ARBA00022692"/>
    </source>
</evidence>
<feature type="site" description="Important for catalytic activity" evidence="7">
    <location>
        <position position="289"/>
    </location>
</feature>
<evidence type="ECO:0000256" key="8">
    <source>
        <dbReference type="SAM" id="MobiDB-lite"/>
    </source>
</evidence>
<dbReference type="Gene3D" id="3.30.1490.480">
    <property type="entry name" value="Endolytic murein transglycosylase"/>
    <property type="match status" value="1"/>
</dbReference>
<reference evidence="9 10" key="1">
    <citation type="submission" date="2021-12" db="EMBL/GenBank/DDBJ databases">
        <title>Genome sequence of Kibdelosporangium philippinense ATCC 49844.</title>
        <authorList>
            <person name="Fedorov E.A."/>
            <person name="Omeragic M."/>
            <person name="Shalygina K.F."/>
            <person name="Maclea K.S."/>
        </authorList>
    </citation>
    <scope>NUCLEOTIDE SEQUENCE [LARGE SCALE GENOMIC DNA]</scope>
    <source>
        <strain evidence="9 10">ATCC 49844</strain>
    </source>
</reference>
<proteinExistence type="inferred from homology"/>
<evidence type="ECO:0000256" key="7">
    <source>
        <dbReference type="HAMAP-Rule" id="MF_02065"/>
    </source>
</evidence>
<evidence type="ECO:0000256" key="1">
    <source>
        <dbReference type="ARBA" id="ARBA00022475"/>
    </source>
</evidence>
<gene>
    <name evidence="7 9" type="primary">mltG</name>
    <name evidence="9" type="ORF">LWC34_48335</name>
</gene>
<keyword evidence="1 7" id="KW-1003">Cell membrane</keyword>
<evidence type="ECO:0000313" key="10">
    <source>
        <dbReference type="Proteomes" id="UP001521150"/>
    </source>
</evidence>
<dbReference type="PANTHER" id="PTHR30518:SF2">
    <property type="entry name" value="ENDOLYTIC MUREIN TRANSGLYCOSYLASE"/>
    <property type="match status" value="1"/>
</dbReference>
<dbReference type="Pfam" id="PF02618">
    <property type="entry name" value="YceG"/>
    <property type="match status" value="1"/>
</dbReference>
<feature type="transmembrane region" description="Helical" evidence="7">
    <location>
        <begin position="38"/>
        <end position="59"/>
    </location>
</feature>
<keyword evidence="3 7" id="KW-1133">Transmembrane helix</keyword>
<feature type="region of interest" description="Disordered" evidence="8">
    <location>
        <begin position="1"/>
        <end position="34"/>
    </location>
</feature>